<organism evidence="2 3">
    <name type="scientific">Panaeolus cyanescens</name>
    <dbReference type="NCBI Taxonomy" id="181874"/>
    <lineage>
        <taxon>Eukaryota</taxon>
        <taxon>Fungi</taxon>
        <taxon>Dikarya</taxon>
        <taxon>Basidiomycota</taxon>
        <taxon>Agaricomycotina</taxon>
        <taxon>Agaricomycetes</taxon>
        <taxon>Agaricomycetidae</taxon>
        <taxon>Agaricales</taxon>
        <taxon>Agaricineae</taxon>
        <taxon>Galeropsidaceae</taxon>
        <taxon>Panaeolus</taxon>
    </lineage>
</organism>
<name>A0A409WK12_9AGAR</name>
<dbReference type="Proteomes" id="UP000284842">
    <property type="component" value="Unassembled WGS sequence"/>
</dbReference>
<protein>
    <submittedName>
        <fullName evidence="2">Uncharacterized protein</fullName>
    </submittedName>
</protein>
<accession>A0A409WK12</accession>
<feature type="compositionally biased region" description="Low complexity" evidence="1">
    <location>
        <begin position="307"/>
        <end position="317"/>
    </location>
</feature>
<evidence type="ECO:0000313" key="3">
    <source>
        <dbReference type="Proteomes" id="UP000284842"/>
    </source>
</evidence>
<keyword evidence="3" id="KW-1185">Reference proteome</keyword>
<evidence type="ECO:0000313" key="2">
    <source>
        <dbReference type="EMBL" id="PPQ78855.1"/>
    </source>
</evidence>
<dbReference type="OrthoDB" id="2742740at2759"/>
<comment type="caution">
    <text evidence="2">The sequence shown here is derived from an EMBL/GenBank/DDBJ whole genome shotgun (WGS) entry which is preliminary data.</text>
</comment>
<feature type="region of interest" description="Disordered" evidence="1">
    <location>
        <begin position="303"/>
        <end position="337"/>
    </location>
</feature>
<dbReference type="InParanoid" id="A0A409WK12"/>
<dbReference type="EMBL" id="NHTK01005445">
    <property type="protein sequence ID" value="PPQ78855.1"/>
    <property type="molecule type" value="Genomic_DNA"/>
</dbReference>
<evidence type="ECO:0000256" key="1">
    <source>
        <dbReference type="SAM" id="MobiDB-lite"/>
    </source>
</evidence>
<sequence>MNRTKIYRGPVHLLPNSIPSFGQTYEETKRALAFRVALQNATLDNGDLSPEELERLRNPSRRPTFDSMDRDLRLSLNLSGIHQVSRDNDDDQPCTKYYFIEWYVGGNLNSTPQTITKGKGDAKKIKETTFSIFNALHTVLNCAPETFGGSGIEALQYIRYYMYQDYDFLALCDFDWKVHYIDTQEYPQWSRSKSLPSPGLLSTDALLAKEQESGTGAVHTVHHVVQPVTLHPIPAKTAVNLQQLPIATAPEEVVVPPAVGNAGIVVTPRESSLDTRQDLTAARGDMNMAVSVQGLPESMIGVGGVGSSTNPAASENNAPPPDRVQSGEESLFMQDPL</sequence>
<dbReference type="AlphaFoldDB" id="A0A409WK12"/>
<proteinExistence type="predicted"/>
<reference evidence="2 3" key="1">
    <citation type="journal article" date="2018" name="Evol. Lett.">
        <title>Horizontal gene cluster transfer increased hallucinogenic mushroom diversity.</title>
        <authorList>
            <person name="Reynolds H.T."/>
            <person name="Vijayakumar V."/>
            <person name="Gluck-Thaler E."/>
            <person name="Korotkin H.B."/>
            <person name="Matheny P.B."/>
            <person name="Slot J.C."/>
        </authorList>
    </citation>
    <scope>NUCLEOTIDE SEQUENCE [LARGE SCALE GENOMIC DNA]</scope>
    <source>
        <strain evidence="2 3">2629</strain>
    </source>
</reference>
<gene>
    <name evidence="2" type="ORF">CVT24_002432</name>
</gene>